<keyword evidence="3" id="KW-1185">Reference proteome</keyword>
<feature type="coiled-coil region" evidence="1">
    <location>
        <begin position="615"/>
        <end position="642"/>
    </location>
</feature>
<dbReference type="Proteomes" id="UP000062833">
    <property type="component" value="Chromosome"/>
</dbReference>
<evidence type="ECO:0000313" key="2">
    <source>
        <dbReference type="EMBL" id="ALE92007.1"/>
    </source>
</evidence>
<dbReference type="EMBL" id="CP012677">
    <property type="protein sequence ID" value="ALE92007.1"/>
    <property type="molecule type" value="Genomic_DNA"/>
</dbReference>
<organism evidence="2 3">
    <name type="scientific">Arthrobacter alpinus</name>
    <dbReference type="NCBI Taxonomy" id="656366"/>
    <lineage>
        <taxon>Bacteria</taxon>
        <taxon>Bacillati</taxon>
        <taxon>Actinomycetota</taxon>
        <taxon>Actinomycetes</taxon>
        <taxon>Micrococcales</taxon>
        <taxon>Micrococcaceae</taxon>
        <taxon>Arthrobacter</taxon>
    </lineage>
</organism>
<name>A0A0M5M3L9_9MICC</name>
<accession>A0A0M5M3L9</accession>
<sequence length="1088" mass="114827">MSEPVDPPRDEQIPVDVRLLRTVDLIDLRLEAPGCTIETNDGGPVLVAGANASVIVHFPPQHVGEEVWQGGVTDPPPVPNRASGHVAAGPTRLVYELPEGTRIGYTIEMVLAALPTLMLRVAKNATAAGEAADGAPEPPGELETAIEAPYHLVVSPSSRGTFTHSSTPLGPPDRAELWRTHLSTRRLDGSVDDAAQRTLRALWNRDLEQSPPGFQQPLTGYDRDAIVAQTSGGDPGNAHTPLLVDNLALSSLGAWFDWRQSWDFPAPLADYRHQAFMGRDGYVRTAYPGFLFPFGHRCLLVAVTQREIKHRQVPAAYLWQRWFIIVRQPTRSYPDTDRDNPFGQVTLGPMVTPDLDEPPADRSPFVPSRNGVPFGFTLTTIDRGGGVRTWSAPLVFVQVGKDGPQTYLNGPELASPRYFMVRQIQGRGQSLAFAAPVKAGDTSVEVAHLVFDGVIDPVNVTSRPFLVEARAIVPSMRHLAPQAPAVDLVYAKPYLADGLPARALNAPPAPGTPNAGELILALKSAPAAVDFSSGSDRAGGFLAPNLSVRGISRALGAIGESGDAPSAFDGGAFDPASFLAGAMPKLFGLFSLLELLQAGGLDEAPAFVSDALKAITTMLTEAQRLRQALDDAQSRLAEEVAKGAHSGAQAVAQHAKDKLDACVGPLATNLDALIAAVQGLPGTAGNVSTAAETLAAAMAPLRDAITMPGVPAAVRSALEKPVQTLTTLADIAKDAAGLAQMLEGAAGGQITARMQWNPAINPWGLPGAPNIFEPLNQRALHLDVEVRASASAPPAVDILAEITDFNLNLIGDGAGGLMKLIFRRIGFRAGSGSKPEVDVVFGGIGFLGPLSFVDRLRELIPFDGFCDPPFVDVAPDGITAGFDIALPNVSVGVFSLENIALGADARIPFLGDAMSVGFHFCSKDAPFRLTVMCIGGGGWLVLRAAPKGLVLLELGLEACAALSVDLGVASGSVSIAVGVYLRLEATQGLLTAYFRIRGEVQVLGLVSASITLELSLTYQFETGKLMGRASLVVEVEVLFFSASVEITVERKLAGSKGDPTMYQIMPPDAGGLNADWVLYCDAFAPLPG</sequence>
<gene>
    <name evidence="2" type="ORF">AOC05_06110</name>
</gene>
<evidence type="ECO:0000313" key="3">
    <source>
        <dbReference type="Proteomes" id="UP000062833"/>
    </source>
</evidence>
<reference evidence="3" key="1">
    <citation type="submission" date="2015-09" db="EMBL/GenBank/DDBJ databases">
        <title>Complete genome of Arthrobacter alpinus strain R3.8.</title>
        <authorList>
            <person name="See-Too W.S."/>
            <person name="Chan K.G."/>
        </authorList>
    </citation>
    <scope>NUCLEOTIDE SEQUENCE [LARGE SCALE GENOMIC DNA]</scope>
    <source>
        <strain evidence="3">R3.8</strain>
    </source>
</reference>
<keyword evidence="1" id="KW-0175">Coiled coil</keyword>
<dbReference type="AlphaFoldDB" id="A0A0M5M3L9"/>
<dbReference type="RefSeq" id="WP_062006473.1">
    <property type="nucleotide sequence ID" value="NZ_CP012677.1"/>
</dbReference>
<dbReference type="PATRIC" id="fig|656366.3.peg.1306"/>
<protein>
    <submittedName>
        <fullName evidence="2">Uncharacterized protein</fullName>
    </submittedName>
</protein>
<dbReference type="OrthoDB" id="516973at2"/>
<proteinExistence type="predicted"/>
<evidence type="ECO:0000256" key="1">
    <source>
        <dbReference type="SAM" id="Coils"/>
    </source>
</evidence>
<dbReference type="KEGG" id="aaq:AOC05_06110"/>